<evidence type="ECO:0000313" key="4">
    <source>
        <dbReference type="Proteomes" id="UP000239322"/>
    </source>
</evidence>
<gene>
    <name evidence="3" type="ORF">C6N75_26630</name>
</gene>
<dbReference type="Proteomes" id="UP000239322">
    <property type="component" value="Unassembled WGS sequence"/>
</dbReference>
<dbReference type="InterPro" id="IPR024344">
    <property type="entry name" value="MDMPI_metal-binding"/>
</dbReference>
<dbReference type="NCBIfam" id="TIGR03084">
    <property type="entry name" value="TIGR03084 family metal-binding protein"/>
    <property type="match status" value="1"/>
</dbReference>
<dbReference type="SUPFAM" id="SSF109854">
    <property type="entry name" value="DinB/YfiT-like putative metalloenzymes"/>
    <property type="match status" value="1"/>
</dbReference>
<organism evidence="3 4">
    <name type="scientific">Streptomyces solincola</name>
    <dbReference type="NCBI Taxonomy" id="2100817"/>
    <lineage>
        <taxon>Bacteria</taxon>
        <taxon>Bacillati</taxon>
        <taxon>Actinomycetota</taxon>
        <taxon>Actinomycetes</taxon>
        <taxon>Kitasatosporales</taxon>
        <taxon>Streptomycetaceae</taxon>
        <taxon>Streptomyces</taxon>
    </lineage>
</organism>
<dbReference type="InterPro" id="IPR034660">
    <property type="entry name" value="DinB/YfiT-like"/>
</dbReference>
<dbReference type="InterPro" id="IPR017518">
    <property type="entry name" value="CHP03084"/>
</dbReference>
<feature type="domain" description="tRNA wybutosine-synthesis" evidence="1">
    <location>
        <begin position="185"/>
        <end position="237"/>
    </location>
</feature>
<dbReference type="InterPro" id="IPR017517">
    <property type="entry name" value="Maleyloyr_isom"/>
</dbReference>
<feature type="domain" description="Mycothiol-dependent maleylpyruvate isomerase metal-binding" evidence="2">
    <location>
        <begin position="17"/>
        <end position="149"/>
    </location>
</feature>
<protein>
    <submittedName>
        <fullName evidence="3">TIGR03084 family protein</fullName>
    </submittedName>
</protein>
<evidence type="ECO:0000313" key="3">
    <source>
        <dbReference type="EMBL" id="PRH76253.1"/>
    </source>
</evidence>
<evidence type="ECO:0000259" key="2">
    <source>
        <dbReference type="Pfam" id="PF11716"/>
    </source>
</evidence>
<dbReference type="InterPro" id="IPR013917">
    <property type="entry name" value="tRNA_wybutosine-synth"/>
</dbReference>
<dbReference type="Gene3D" id="1.20.120.450">
    <property type="entry name" value="dinb family like domain"/>
    <property type="match status" value="1"/>
</dbReference>
<sequence length="271" mass="29194">MSTVTLNDVLKDLATDIEETARLVEGLDEQSWHTATPAPGWSIADQIAHLTFIFHLAGTAAADPEGFAKLAAGAAGDFDGAVNAALKQFNAFPPAELLGRFRALGRRSVESLAAVPADQVVPWLVNPLPPAVLASAGIMEVFGHGQDIADALGVRREPTERLRHLVFFAFLTRDFGYLSRGLTPPAAPFRIEVTAPNGELWAYGPEDATDRVCGPAEDFCLLVTRRRHRDDLALTATGEEADRWLDIAQAYRGPAGEGRAPGQFAHPHCDH</sequence>
<reference evidence="3 4" key="1">
    <citation type="submission" date="2018-03" db="EMBL/GenBank/DDBJ databases">
        <title>Novel Streptomyces sp. from soil.</title>
        <authorList>
            <person name="Tan G.Y.A."/>
            <person name="Lee Z.Y."/>
        </authorList>
    </citation>
    <scope>NUCLEOTIDE SEQUENCE [LARGE SCALE GENOMIC DNA]</scope>
    <source>
        <strain evidence="3 4">ST5x</strain>
    </source>
</reference>
<dbReference type="AlphaFoldDB" id="A0A2S9PPC4"/>
<dbReference type="Pfam" id="PF11716">
    <property type="entry name" value="MDMPI_N"/>
    <property type="match status" value="1"/>
</dbReference>
<evidence type="ECO:0000259" key="1">
    <source>
        <dbReference type="Pfam" id="PF08608"/>
    </source>
</evidence>
<dbReference type="OrthoDB" id="113180at2"/>
<dbReference type="GO" id="GO:0046872">
    <property type="term" value="F:metal ion binding"/>
    <property type="evidence" value="ECO:0007669"/>
    <property type="project" value="InterPro"/>
</dbReference>
<comment type="caution">
    <text evidence="3">The sequence shown here is derived from an EMBL/GenBank/DDBJ whole genome shotgun (WGS) entry which is preliminary data.</text>
</comment>
<keyword evidence="4" id="KW-1185">Reference proteome</keyword>
<name>A0A2S9PPC4_9ACTN</name>
<dbReference type="EMBL" id="PVLV01000537">
    <property type="protein sequence ID" value="PRH76253.1"/>
    <property type="molecule type" value="Genomic_DNA"/>
</dbReference>
<dbReference type="RefSeq" id="WP_105871433.1">
    <property type="nucleotide sequence ID" value="NZ_PVLV01000537.1"/>
</dbReference>
<proteinExistence type="predicted"/>
<dbReference type="Pfam" id="PF08608">
    <property type="entry name" value="Wyosine_form"/>
    <property type="match status" value="1"/>
</dbReference>
<dbReference type="NCBIfam" id="TIGR03083">
    <property type="entry name" value="maleylpyruvate isomerase family mycothiol-dependent enzyme"/>
    <property type="match status" value="1"/>
</dbReference>
<accession>A0A2S9PPC4</accession>